<reference evidence="3" key="1">
    <citation type="submission" date="2017-06" db="EMBL/GenBank/DDBJ databases">
        <authorList>
            <person name="Varghese N."/>
            <person name="Submissions S."/>
        </authorList>
    </citation>
    <scope>NUCLEOTIDE SEQUENCE [LARGE SCALE GENOMIC DNA]</scope>
    <source>
        <strain evidence="3">DSM 28041</strain>
    </source>
</reference>
<feature type="signal peptide" evidence="1">
    <location>
        <begin position="1"/>
        <end position="21"/>
    </location>
</feature>
<dbReference type="RefSeq" id="WP_089333923.1">
    <property type="nucleotide sequence ID" value="NZ_FZNS01000011.1"/>
</dbReference>
<keyword evidence="3" id="KW-1185">Reference proteome</keyword>
<dbReference type="AlphaFoldDB" id="A0A239ABH2"/>
<sequence>MNPTKYILPAVYAALTSPPLAAVAGVQPKVYQYLPKGFKDVLYVQIKQPTATKERGAQGCKSWSCTVLLDCVRLTQPGRSSSVAVDELADLVSERLDGARLYLGADLEASPADVEQITPLDDAFDGEQVDIHRYLRVRFTVSQHTRTPGPVIPPNTAFPYTFPLTLA</sequence>
<organism evidence="2 3">
    <name type="scientific">Hymenobacter mucosus</name>
    <dbReference type="NCBI Taxonomy" id="1411120"/>
    <lineage>
        <taxon>Bacteria</taxon>
        <taxon>Pseudomonadati</taxon>
        <taxon>Bacteroidota</taxon>
        <taxon>Cytophagia</taxon>
        <taxon>Cytophagales</taxon>
        <taxon>Hymenobacteraceae</taxon>
        <taxon>Hymenobacter</taxon>
    </lineage>
</organism>
<protein>
    <submittedName>
        <fullName evidence="2">Uncharacterized protein</fullName>
    </submittedName>
</protein>
<proteinExistence type="predicted"/>
<dbReference type="Proteomes" id="UP000198310">
    <property type="component" value="Unassembled WGS sequence"/>
</dbReference>
<evidence type="ECO:0000313" key="2">
    <source>
        <dbReference type="EMBL" id="SNR92384.1"/>
    </source>
</evidence>
<evidence type="ECO:0000256" key="1">
    <source>
        <dbReference type="SAM" id="SignalP"/>
    </source>
</evidence>
<dbReference type="EMBL" id="FZNS01000011">
    <property type="protein sequence ID" value="SNR92384.1"/>
    <property type="molecule type" value="Genomic_DNA"/>
</dbReference>
<gene>
    <name evidence="2" type="ORF">SAMN06269173_11195</name>
</gene>
<feature type="chain" id="PRO_5013144968" evidence="1">
    <location>
        <begin position="22"/>
        <end position="167"/>
    </location>
</feature>
<name>A0A239ABH2_9BACT</name>
<keyword evidence="1" id="KW-0732">Signal</keyword>
<accession>A0A239ABH2</accession>
<evidence type="ECO:0000313" key="3">
    <source>
        <dbReference type="Proteomes" id="UP000198310"/>
    </source>
</evidence>